<evidence type="ECO:0000256" key="1">
    <source>
        <dbReference type="ARBA" id="ARBA00022574"/>
    </source>
</evidence>
<organism evidence="4 5">
    <name type="scientific">Streptosporangium vulgare</name>
    <dbReference type="NCBI Taxonomy" id="46190"/>
    <lineage>
        <taxon>Bacteria</taxon>
        <taxon>Bacillati</taxon>
        <taxon>Actinomycetota</taxon>
        <taxon>Actinomycetes</taxon>
        <taxon>Streptosporangiales</taxon>
        <taxon>Streptosporangiaceae</taxon>
        <taxon>Streptosporangium</taxon>
    </lineage>
</organism>
<dbReference type="InterPro" id="IPR015943">
    <property type="entry name" value="WD40/YVTN_repeat-like_dom_sf"/>
</dbReference>
<dbReference type="Pfam" id="PF00400">
    <property type="entry name" value="WD40"/>
    <property type="match status" value="2"/>
</dbReference>
<keyword evidence="2" id="KW-0677">Repeat</keyword>
<dbReference type="EMBL" id="JBHMBS010000044">
    <property type="protein sequence ID" value="MFB9682045.1"/>
    <property type="molecule type" value="Genomic_DNA"/>
</dbReference>
<evidence type="ECO:0000256" key="3">
    <source>
        <dbReference type="PROSITE-ProRule" id="PRU00221"/>
    </source>
</evidence>
<dbReference type="SMART" id="SM00320">
    <property type="entry name" value="WD40"/>
    <property type="match status" value="2"/>
</dbReference>
<reference evidence="4 5" key="1">
    <citation type="submission" date="2024-09" db="EMBL/GenBank/DDBJ databases">
        <authorList>
            <person name="Sun Q."/>
            <person name="Mori K."/>
        </authorList>
    </citation>
    <scope>NUCLEOTIDE SEQUENCE [LARGE SCALE GENOMIC DNA]</scope>
    <source>
        <strain evidence="4 5">JCM 3028</strain>
    </source>
</reference>
<protein>
    <submittedName>
        <fullName evidence="4">WD40 repeat domain-containing protein</fullName>
    </submittedName>
</protein>
<feature type="repeat" description="WD" evidence="3">
    <location>
        <begin position="57"/>
        <end position="89"/>
    </location>
</feature>
<feature type="non-terminal residue" evidence="4">
    <location>
        <position position="1"/>
    </location>
</feature>
<dbReference type="RefSeq" id="WP_386163567.1">
    <property type="nucleotide sequence ID" value="NZ_JBHMBS010000044.1"/>
</dbReference>
<feature type="repeat" description="WD" evidence="3">
    <location>
        <begin position="13"/>
        <end position="55"/>
    </location>
</feature>
<dbReference type="Gene3D" id="2.130.10.10">
    <property type="entry name" value="YVTN repeat-like/Quinoprotein amine dehydrogenase"/>
    <property type="match status" value="1"/>
</dbReference>
<evidence type="ECO:0000256" key="2">
    <source>
        <dbReference type="ARBA" id="ARBA00022737"/>
    </source>
</evidence>
<dbReference type="PANTHER" id="PTHR19848:SF8">
    <property type="entry name" value="F-BOX AND WD REPEAT DOMAIN CONTAINING 7"/>
    <property type="match status" value="1"/>
</dbReference>
<dbReference type="PROSITE" id="PS00678">
    <property type="entry name" value="WD_REPEATS_1"/>
    <property type="match status" value="1"/>
</dbReference>
<sequence>WDVATGKQIGTPLTGHTHWVWAVAFSPDGKRLASSGGYDKTVRIWDAATGKQIGPPLTGHTSEVSLVAFSPDGTRLATTADKEALIWNVALPRDPHGLLREVCVIAGRSLTRQEWQQYIPTEPYRPSCPAR</sequence>
<dbReference type="PROSITE" id="PS50294">
    <property type="entry name" value="WD_REPEATS_REGION"/>
    <property type="match status" value="1"/>
</dbReference>
<evidence type="ECO:0000313" key="5">
    <source>
        <dbReference type="Proteomes" id="UP001589610"/>
    </source>
</evidence>
<dbReference type="PANTHER" id="PTHR19848">
    <property type="entry name" value="WD40 REPEAT PROTEIN"/>
    <property type="match status" value="1"/>
</dbReference>
<evidence type="ECO:0000313" key="4">
    <source>
        <dbReference type="EMBL" id="MFB9682045.1"/>
    </source>
</evidence>
<comment type="caution">
    <text evidence="4">The sequence shown here is derived from an EMBL/GenBank/DDBJ whole genome shotgun (WGS) entry which is preliminary data.</text>
</comment>
<gene>
    <name evidence="4" type="ORF">ACFFRH_41800</name>
</gene>
<dbReference type="Proteomes" id="UP001589610">
    <property type="component" value="Unassembled WGS sequence"/>
</dbReference>
<name>A0ABV5TV88_9ACTN</name>
<keyword evidence="5" id="KW-1185">Reference proteome</keyword>
<dbReference type="PROSITE" id="PS50082">
    <property type="entry name" value="WD_REPEATS_2"/>
    <property type="match status" value="2"/>
</dbReference>
<dbReference type="InterPro" id="IPR001680">
    <property type="entry name" value="WD40_rpt"/>
</dbReference>
<accession>A0ABV5TV88</accession>
<dbReference type="InterPro" id="IPR019775">
    <property type="entry name" value="WD40_repeat_CS"/>
</dbReference>
<keyword evidence="1 3" id="KW-0853">WD repeat</keyword>
<proteinExistence type="predicted"/>
<dbReference type="SUPFAM" id="SSF50960">
    <property type="entry name" value="TolB, C-terminal domain"/>
    <property type="match status" value="1"/>
</dbReference>